<dbReference type="InterPro" id="IPR001387">
    <property type="entry name" value="Cro/C1-type_HTH"/>
</dbReference>
<dbReference type="SUPFAM" id="SSF47413">
    <property type="entry name" value="lambda repressor-like DNA-binding domains"/>
    <property type="match status" value="1"/>
</dbReference>
<evidence type="ECO:0000313" key="2">
    <source>
        <dbReference type="EMBL" id="NDO78231.1"/>
    </source>
</evidence>
<dbReference type="Gene3D" id="1.10.260.40">
    <property type="entry name" value="lambda repressor-like DNA-binding domains"/>
    <property type="match status" value="1"/>
</dbReference>
<dbReference type="AlphaFoldDB" id="A0A6N9R0Q6"/>
<feature type="domain" description="HTH cro/C1-type" evidence="1">
    <location>
        <begin position="23"/>
        <end position="65"/>
    </location>
</feature>
<organism evidence="2 3">
    <name type="scientific">Kocuria marina subsp. indica</name>
    <dbReference type="NCBI Taxonomy" id="1049583"/>
    <lineage>
        <taxon>Bacteria</taxon>
        <taxon>Bacillati</taxon>
        <taxon>Actinomycetota</taxon>
        <taxon>Actinomycetes</taxon>
        <taxon>Micrococcales</taxon>
        <taxon>Micrococcaceae</taxon>
        <taxon>Kocuria</taxon>
    </lineage>
</organism>
<dbReference type="Pfam" id="PF01381">
    <property type="entry name" value="HTH_3"/>
    <property type="match status" value="1"/>
</dbReference>
<sequence>MQTRLNPRALDRIRYEQEIRSDTELATVLGMSRATVKRWRDGDSSPSMEQIALMVIRFGIPFEDLILVDHEAEVAA</sequence>
<dbReference type="Proteomes" id="UP000471026">
    <property type="component" value="Unassembled WGS sequence"/>
</dbReference>
<name>A0A6N9R0Q6_9MICC</name>
<dbReference type="RefSeq" id="WP_162229597.1">
    <property type="nucleotide sequence ID" value="NZ_WMHZ01000010.1"/>
</dbReference>
<protein>
    <submittedName>
        <fullName evidence="2">Helix-turn-helix domain-containing protein</fullName>
    </submittedName>
</protein>
<proteinExistence type="predicted"/>
<gene>
    <name evidence="2" type="ORF">GKZ75_08345</name>
</gene>
<evidence type="ECO:0000259" key="1">
    <source>
        <dbReference type="PROSITE" id="PS50943"/>
    </source>
</evidence>
<accession>A0A6N9R0Q6</accession>
<dbReference type="PROSITE" id="PS50943">
    <property type="entry name" value="HTH_CROC1"/>
    <property type="match status" value="1"/>
</dbReference>
<dbReference type="EMBL" id="WMHZ01000010">
    <property type="protein sequence ID" value="NDO78231.1"/>
    <property type="molecule type" value="Genomic_DNA"/>
</dbReference>
<evidence type="ECO:0000313" key="3">
    <source>
        <dbReference type="Proteomes" id="UP000471026"/>
    </source>
</evidence>
<dbReference type="GO" id="GO:0003677">
    <property type="term" value="F:DNA binding"/>
    <property type="evidence" value="ECO:0007669"/>
    <property type="project" value="InterPro"/>
</dbReference>
<dbReference type="InterPro" id="IPR010982">
    <property type="entry name" value="Lambda_DNA-bd_dom_sf"/>
</dbReference>
<reference evidence="2 3" key="1">
    <citation type="submission" date="2019-11" db="EMBL/GenBank/DDBJ databases">
        <title>Draft genome sequence of Kocuria indica DP-K7, a methyl red degrading Actinobacterium.</title>
        <authorList>
            <person name="Kumaran S."/>
            <person name="Tischler D."/>
            <person name="Ngo A.C.R."/>
            <person name="Schultes F."/>
        </authorList>
    </citation>
    <scope>NUCLEOTIDE SEQUENCE [LARGE SCALE GENOMIC DNA]</scope>
    <source>
        <strain evidence="2 3">DP-K7</strain>
    </source>
</reference>
<comment type="caution">
    <text evidence="2">The sequence shown here is derived from an EMBL/GenBank/DDBJ whole genome shotgun (WGS) entry which is preliminary data.</text>
</comment>
<dbReference type="CDD" id="cd00093">
    <property type="entry name" value="HTH_XRE"/>
    <property type="match status" value="1"/>
</dbReference>